<dbReference type="InterPro" id="IPR032818">
    <property type="entry name" value="DedA-like"/>
</dbReference>
<accession>A0ABN1QAV8</accession>
<evidence type="ECO:0000256" key="1">
    <source>
        <dbReference type="ARBA" id="ARBA00004651"/>
    </source>
</evidence>
<reference evidence="9 10" key="1">
    <citation type="journal article" date="2019" name="Int. J. Syst. Evol. Microbiol.">
        <title>The Global Catalogue of Microorganisms (GCM) 10K type strain sequencing project: providing services to taxonomists for standard genome sequencing and annotation.</title>
        <authorList>
            <consortium name="The Broad Institute Genomics Platform"/>
            <consortium name="The Broad Institute Genome Sequencing Center for Infectious Disease"/>
            <person name="Wu L."/>
            <person name="Ma J."/>
        </authorList>
    </citation>
    <scope>NUCLEOTIDE SEQUENCE [LARGE SCALE GENOMIC DNA]</scope>
    <source>
        <strain evidence="9 10">JCM 10696</strain>
    </source>
</reference>
<feature type="domain" description="VTT" evidence="8">
    <location>
        <begin position="38"/>
        <end position="158"/>
    </location>
</feature>
<keyword evidence="10" id="KW-1185">Reference proteome</keyword>
<evidence type="ECO:0000313" key="10">
    <source>
        <dbReference type="Proteomes" id="UP001500665"/>
    </source>
</evidence>
<dbReference type="InterPro" id="IPR032816">
    <property type="entry name" value="VTT_dom"/>
</dbReference>
<comment type="caution">
    <text evidence="7">Lacks conserved residue(s) required for the propagation of feature annotation.</text>
</comment>
<comment type="caution">
    <text evidence="9">The sequence shown here is derived from an EMBL/GenBank/DDBJ whole genome shotgun (WGS) entry which is preliminary data.</text>
</comment>
<evidence type="ECO:0000256" key="6">
    <source>
        <dbReference type="ARBA" id="ARBA00023136"/>
    </source>
</evidence>
<name>A0ABN1QAV8_9ACTN</name>
<dbReference type="PANTHER" id="PTHR30353:SF0">
    <property type="entry name" value="TRANSMEMBRANE PROTEIN"/>
    <property type="match status" value="1"/>
</dbReference>
<keyword evidence="5 7" id="KW-1133">Transmembrane helix</keyword>
<organism evidence="9 10">
    <name type="scientific">Actinocorallia libanotica</name>
    <dbReference type="NCBI Taxonomy" id="46162"/>
    <lineage>
        <taxon>Bacteria</taxon>
        <taxon>Bacillati</taxon>
        <taxon>Actinomycetota</taxon>
        <taxon>Actinomycetes</taxon>
        <taxon>Streptosporangiales</taxon>
        <taxon>Thermomonosporaceae</taxon>
        <taxon>Actinocorallia</taxon>
    </lineage>
</organism>
<sequence length="211" mass="22729">MGRMTEAILDFAHGLITSPWIYLLVFGIAMLDGFFPVVPSETLVITTGAFAASTGEPDALLVIPVAAVGAICGDHISYWLGRGAGGTRRIKNGKAFRWARKEVAERGGLILVVARYIPGGRTATTLTLGAARYPFRRFFLFDVLAGLSWAVYSVLVGYIGGVAFEEDPFKGLLLGLGIAIGITALVEVVRYVRKRKAGMPQHVEEQEKATV</sequence>
<evidence type="ECO:0000256" key="2">
    <source>
        <dbReference type="ARBA" id="ARBA00010792"/>
    </source>
</evidence>
<dbReference type="Pfam" id="PF09335">
    <property type="entry name" value="VTT_dom"/>
    <property type="match status" value="1"/>
</dbReference>
<evidence type="ECO:0000256" key="5">
    <source>
        <dbReference type="ARBA" id="ARBA00022989"/>
    </source>
</evidence>
<proteinExistence type="inferred from homology"/>
<feature type="transmembrane region" description="Helical" evidence="7">
    <location>
        <begin position="172"/>
        <end position="192"/>
    </location>
</feature>
<comment type="similarity">
    <text evidence="2 7">Belongs to the DedA family.</text>
</comment>
<feature type="transmembrane region" description="Helical" evidence="7">
    <location>
        <begin position="59"/>
        <end position="81"/>
    </location>
</feature>
<evidence type="ECO:0000256" key="4">
    <source>
        <dbReference type="ARBA" id="ARBA00022692"/>
    </source>
</evidence>
<dbReference type="Proteomes" id="UP001500665">
    <property type="component" value="Unassembled WGS sequence"/>
</dbReference>
<feature type="transmembrane region" description="Helical" evidence="7">
    <location>
        <begin position="138"/>
        <end position="160"/>
    </location>
</feature>
<keyword evidence="4 7" id="KW-0812">Transmembrane</keyword>
<dbReference type="PANTHER" id="PTHR30353">
    <property type="entry name" value="INNER MEMBRANE PROTEIN DEDA-RELATED"/>
    <property type="match status" value="1"/>
</dbReference>
<gene>
    <name evidence="9" type="ORF">GCM10009550_09280</name>
</gene>
<keyword evidence="6 7" id="KW-0472">Membrane</keyword>
<evidence type="ECO:0000259" key="8">
    <source>
        <dbReference type="Pfam" id="PF09335"/>
    </source>
</evidence>
<comment type="subcellular location">
    <subcellularLocation>
        <location evidence="1 7">Cell membrane</location>
        <topology evidence="1 7">Multi-pass membrane protein</topology>
    </subcellularLocation>
</comment>
<evidence type="ECO:0000313" key="9">
    <source>
        <dbReference type="EMBL" id="GAA0940123.1"/>
    </source>
</evidence>
<dbReference type="EMBL" id="BAAAHH010000002">
    <property type="protein sequence ID" value="GAA0940123.1"/>
    <property type="molecule type" value="Genomic_DNA"/>
</dbReference>
<protein>
    <recommendedName>
        <fullName evidence="8">VTT domain-containing protein</fullName>
    </recommendedName>
</protein>
<evidence type="ECO:0000256" key="7">
    <source>
        <dbReference type="RuleBase" id="RU367016"/>
    </source>
</evidence>
<keyword evidence="3 7" id="KW-1003">Cell membrane</keyword>
<evidence type="ECO:0000256" key="3">
    <source>
        <dbReference type="ARBA" id="ARBA00022475"/>
    </source>
</evidence>